<keyword evidence="3" id="KW-1185">Reference proteome</keyword>
<dbReference type="InterPro" id="IPR036866">
    <property type="entry name" value="RibonucZ/Hydroxyglut_hydro"/>
</dbReference>
<dbReference type="AlphaFoldDB" id="U3AD36"/>
<dbReference type="SUPFAM" id="SSF56281">
    <property type="entry name" value="Metallo-hydrolase/oxidoreductase"/>
    <property type="match status" value="1"/>
</dbReference>
<dbReference type="CDD" id="cd07725">
    <property type="entry name" value="TTHA1429-like_MBL-fold"/>
    <property type="match status" value="1"/>
</dbReference>
<dbReference type="OrthoDB" id="205181at2157"/>
<evidence type="ECO:0000259" key="1">
    <source>
        <dbReference type="SMART" id="SM00849"/>
    </source>
</evidence>
<name>U3AD36_9EURY</name>
<dbReference type="InterPro" id="IPR001279">
    <property type="entry name" value="Metallo-B-lactamas"/>
</dbReference>
<protein>
    <recommendedName>
        <fullName evidence="1">Metallo-beta-lactamase domain-containing protein</fullName>
    </recommendedName>
</protein>
<dbReference type="Pfam" id="PF00753">
    <property type="entry name" value="Lactamase_B"/>
    <property type="match status" value="1"/>
</dbReference>
<evidence type="ECO:0000313" key="2">
    <source>
        <dbReference type="EMBL" id="GAD52693.1"/>
    </source>
</evidence>
<dbReference type="Gene3D" id="3.60.15.10">
    <property type="entry name" value="Ribonuclease Z/Hydroxyacylglutathione hydrolase-like"/>
    <property type="match status" value="1"/>
</dbReference>
<dbReference type="eggNOG" id="arCOG00498">
    <property type="taxonomic scope" value="Archaea"/>
</dbReference>
<dbReference type="InterPro" id="IPR050662">
    <property type="entry name" value="Sec-metab_biosynth-thioest"/>
</dbReference>
<gene>
    <name evidence="2" type="ORF">MBEHAL_1453</name>
</gene>
<feature type="domain" description="Metallo-beta-lactamase" evidence="1">
    <location>
        <begin position="14"/>
        <end position="229"/>
    </location>
</feature>
<dbReference type="RefSeq" id="WP_020221529.1">
    <property type="nucleotide sequence ID" value="NZ_BANO01000071.1"/>
</dbReference>
<comment type="caution">
    <text evidence="2">The sequence shown here is derived from an EMBL/GenBank/DDBJ whole genome shotgun (WGS) entry which is preliminary data.</text>
</comment>
<proteinExistence type="predicted"/>
<dbReference type="EMBL" id="BATA01000031">
    <property type="protein sequence ID" value="GAD52693.1"/>
    <property type="molecule type" value="Genomic_DNA"/>
</dbReference>
<dbReference type="PANTHER" id="PTHR23131">
    <property type="entry name" value="ENDORIBONUCLEASE LACTB2"/>
    <property type="match status" value="1"/>
</dbReference>
<reference evidence="2 3" key="1">
    <citation type="submission" date="2013-09" db="EMBL/GenBank/DDBJ databases">
        <title>Whole genome sequencing of Halarchaeum acidiphilum strain MH1-52-1.</title>
        <authorList>
            <person name="Shimane Y."/>
            <person name="Minegishi H."/>
            <person name="Nishi S."/>
            <person name="Echigo A."/>
            <person name="Shuto A."/>
            <person name="Konishi M."/>
            <person name="Ito T."/>
            <person name="Ohkuma M."/>
            <person name="Ohta Y."/>
            <person name="Nagano Y."/>
            <person name="Tsubouchi T."/>
            <person name="Mori K."/>
            <person name="Usui K."/>
            <person name="Kamekura M."/>
            <person name="Usami R."/>
            <person name="Takaki Y."/>
            <person name="Hatada Y."/>
        </authorList>
    </citation>
    <scope>NUCLEOTIDE SEQUENCE [LARGE SCALE GENOMIC DNA]</scope>
    <source>
        <strain evidence="2 3">JCM 16109</strain>
    </source>
</reference>
<accession>U3AD36</accession>
<evidence type="ECO:0000313" key="3">
    <source>
        <dbReference type="Proteomes" id="UP000016986"/>
    </source>
</evidence>
<dbReference type="Proteomes" id="UP000016986">
    <property type="component" value="Unassembled WGS sequence"/>
</dbReference>
<sequence>MHVIGLHNTVFEGDNTVYLLGEDGDGPLTLVDVGFDDLEIREQLAAGLADAGHAVTDVEQVLLTHYHGDHAGLAAWVQRESGATVYCHEVDAPLVESGQEAYRALRDAQEARFEAWGMPVDARTELRAVLDTETDLMAGATDVESVSDGDTVRAGDVDLRVRHLPGHTAGHVGYVRADGKALYAGDILLPKYTPNIGGADVRLNGALAAYLGSLERVAATAPDVAWPGHRDRIDDTVGRARTIADHHRERTENVLDVLRERGPATPWVVSHDLFGDLSSIHILHGPGEAHAHLEHLETHDVVAAEDGVYSLVETDPDLDPLFPNL</sequence>
<dbReference type="PANTHER" id="PTHR23131:SF4">
    <property type="entry name" value="METALLO-BETA-LACTAMASE SUPERFAMILY POTEIN"/>
    <property type="match status" value="1"/>
</dbReference>
<dbReference type="SMART" id="SM00849">
    <property type="entry name" value="Lactamase_B"/>
    <property type="match status" value="1"/>
</dbReference>
<organism evidence="2 3">
    <name type="scientific">Halarchaeum acidiphilum MH1-52-1</name>
    <dbReference type="NCBI Taxonomy" id="1261545"/>
    <lineage>
        <taxon>Archaea</taxon>
        <taxon>Methanobacteriati</taxon>
        <taxon>Methanobacteriota</taxon>
        <taxon>Stenosarchaea group</taxon>
        <taxon>Halobacteria</taxon>
        <taxon>Halobacteriales</taxon>
        <taxon>Halobacteriaceae</taxon>
    </lineage>
</organism>